<keyword evidence="3" id="KW-1185">Reference proteome</keyword>
<keyword evidence="1" id="KW-0472">Membrane</keyword>
<feature type="transmembrane region" description="Helical" evidence="1">
    <location>
        <begin position="57"/>
        <end position="76"/>
    </location>
</feature>
<dbReference type="Proteomes" id="UP000199385">
    <property type="component" value="Chromosome I"/>
</dbReference>
<keyword evidence="1" id="KW-1133">Transmembrane helix</keyword>
<evidence type="ECO:0000313" key="3">
    <source>
        <dbReference type="Proteomes" id="UP000199385"/>
    </source>
</evidence>
<dbReference type="STRING" id="261654.GA0070611_1159"/>
<organism evidence="2 3">
    <name type="scientific">Micromonospora auratinigra</name>
    <dbReference type="NCBI Taxonomy" id="261654"/>
    <lineage>
        <taxon>Bacteria</taxon>
        <taxon>Bacillati</taxon>
        <taxon>Actinomycetota</taxon>
        <taxon>Actinomycetes</taxon>
        <taxon>Micromonosporales</taxon>
        <taxon>Micromonosporaceae</taxon>
        <taxon>Micromonospora</taxon>
    </lineage>
</organism>
<feature type="transmembrane region" description="Helical" evidence="1">
    <location>
        <begin position="82"/>
        <end position="102"/>
    </location>
</feature>
<reference evidence="3" key="1">
    <citation type="submission" date="2016-06" db="EMBL/GenBank/DDBJ databases">
        <authorList>
            <person name="Varghese N."/>
            <person name="Submissions Spin"/>
        </authorList>
    </citation>
    <scope>NUCLEOTIDE SEQUENCE [LARGE SCALE GENOMIC DNA]</scope>
    <source>
        <strain evidence="3">DSM 44815</strain>
    </source>
</reference>
<evidence type="ECO:0000313" key="2">
    <source>
        <dbReference type="EMBL" id="SBT40165.1"/>
    </source>
</evidence>
<keyword evidence="1" id="KW-0812">Transmembrane</keyword>
<protein>
    <submittedName>
        <fullName evidence="2">Uncharacterized protein</fullName>
    </submittedName>
</protein>
<accession>A0A1A8Z889</accession>
<dbReference type="RefSeq" id="WP_157740214.1">
    <property type="nucleotide sequence ID" value="NZ_LT594323.1"/>
</dbReference>
<dbReference type="AlphaFoldDB" id="A0A1A8Z889"/>
<dbReference type="PATRIC" id="fig|261654.4.peg.1179"/>
<gene>
    <name evidence="2" type="ORF">GA0070611_1159</name>
</gene>
<sequence>MFFKAVITVLMIIGGFAAMIWVANWPFNTPWEKTLDPEQRRINAEHNRRHHRGVARIVFPVFAIAFAVASVSLLNGSTADRSAAVVMGVCSALCAGVFTAIVRRGRRQRSSPRR</sequence>
<dbReference type="EMBL" id="LT594323">
    <property type="protein sequence ID" value="SBT40165.1"/>
    <property type="molecule type" value="Genomic_DNA"/>
</dbReference>
<evidence type="ECO:0000256" key="1">
    <source>
        <dbReference type="SAM" id="Phobius"/>
    </source>
</evidence>
<feature type="transmembrane region" description="Helical" evidence="1">
    <location>
        <begin position="6"/>
        <end position="27"/>
    </location>
</feature>
<name>A0A1A8Z889_9ACTN</name>
<dbReference type="OrthoDB" id="3401510at2"/>
<proteinExistence type="predicted"/>